<dbReference type="InterPro" id="IPR015943">
    <property type="entry name" value="WD40/YVTN_repeat-like_dom_sf"/>
</dbReference>
<dbReference type="STRING" id="151549.A0A4C1YM87"/>
<dbReference type="PROSITE" id="PS50294">
    <property type="entry name" value="WD_REPEATS_REGION"/>
    <property type="match status" value="2"/>
</dbReference>
<dbReference type="InterPro" id="IPR020472">
    <property type="entry name" value="WD40_PAC1"/>
</dbReference>
<keyword evidence="8" id="KW-1185">Reference proteome</keyword>
<dbReference type="CDD" id="cd00200">
    <property type="entry name" value="WD40"/>
    <property type="match status" value="1"/>
</dbReference>
<feature type="region of interest" description="Disordered" evidence="6">
    <location>
        <begin position="1"/>
        <end position="68"/>
    </location>
</feature>
<accession>A0A4C1YM87</accession>
<dbReference type="PROSITE" id="PS50082">
    <property type="entry name" value="WD_REPEATS_2"/>
    <property type="match status" value="3"/>
</dbReference>
<dbReference type="InterPro" id="IPR036322">
    <property type="entry name" value="WD40_repeat_dom_sf"/>
</dbReference>
<reference evidence="7 8" key="1">
    <citation type="journal article" date="2019" name="Commun. Biol.">
        <title>The bagworm genome reveals a unique fibroin gene that provides high tensile strength.</title>
        <authorList>
            <person name="Kono N."/>
            <person name="Nakamura H."/>
            <person name="Ohtoshi R."/>
            <person name="Tomita M."/>
            <person name="Numata K."/>
            <person name="Arakawa K."/>
        </authorList>
    </citation>
    <scope>NUCLEOTIDE SEQUENCE [LARGE SCALE GENOMIC DNA]</scope>
</reference>
<dbReference type="InterPro" id="IPR039241">
    <property type="entry name" value="Rrp9-like"/>
</dbReference>
<keyword evidence="3" id="KW-0677">Repeat</keyword>
<proteinExistence type="predicted"/>
<dbReference type="PANTHER" id="PTHR19865:SF0">
    <property type="entry name" value="U3 SMALL NUCLEOLAR RNA-INTERACTING PROTEIN 2"/>
    <property type="match status" value="1"/>
</dbReference>
<dbReference type="PRINTS" id="PR00320">
    <property type="entry name" value="GPROTEINBRPT"/>
</dbReference>
<feature type="repeat" description="WD" evidence="5">
    <location>
        <begin position="264"/>
        <end position="305"/>
    </location>
</feature>
<feature type="compositionally biased region" description="Basic and acidic residues" evidence="6">
    <location>
        <begin position="36"/>
        <end position="53"/>
    </location>
</feature>
<dbReference type="InterPro" id="IPR001680">
    <property type="entry name" value="WD40_rpt"/>
</dbReference>
<evidence type="ECO:0000256" key="1">
    <source>
        <dbReference type="ARBA" id="ARBA00004123"/>
    </source>
</evidence>
<keyword evidence="4" id="KW-0539">Nucleus</keyword>
<dbReference type="GO" id="GO:0032040">
    <property type="term" value="C:small-subunit processome"/>
    <property type="evidence" value="ECO:0007669"/>
    <property type="project" value="TreeGrafter"/>
</dbReference>
<gene>
    <name evidence="7" type="primary">Rrp9</name>
    <name evidence="7" type="ORF">EVAR_13281_1</name>
</gene>
<keyword evidence="2 5" id="KW-0853">WD repeat</keyword>
<dbReference type="OrthoDB" id="189968at2759"/>
<evidence type="ECO:0000256" key="2">
    <source>
        <dbReference type="ARBA" id="ARBA00022574"/>
    </source>
</evidence>
<comment type="subcellular location">
    <subcellularLocation>
        <location evidence="1">Nucleus</location>
    </subcellularLocation>
</comment>
<evidence type="ECO:0000256" key="5">
    <source>
        <dbReference type="PROSITE-ProRule" id="PRU00221"/>
    </source>
</evidence>
<feature type="repeat" description="WD" evidence="5">
    <location>
        <begin position="360"/>
        <end position="386"/>
    </location>
</feature>
<dbReference type="AlphaFoldDB" id="A0A4C1YM87"/>
<dbReference type="PANTHER" id="PTHR19865">
    <property type="entry name" value="U3 SMALL NUCLEOLAR RNA INTERACTING PROTEIN 2"/>
    <property type="match status" value="1"/>
</dbReference>
<dbReference type="Gene3D" id="2.130.10.10">
    <property type="entry name" value="YVTN repeat-like/Quinoprotein amine dehydrogenase"/>
    <property type="match status" value="1"/>
</dbReference>
<comment type="caution">
    <text evidence="7">The sequence shown here is derived from an EMBL/GenBank/DDBJ whole genome shotgun (WGS) entry which is preliminary data.</text>
</comment>
<sequence>MSSSFFLKGKSRKIVKRKGDNLKKRKSKPSNEDNLENGRDTSDSDLDLKKFSDPEDLESDQETPEQKKLRLAKKYLEEIEKEEAKRAELQEFDEDTIGKRLQKDYLDQKGKLRVQVANSYQPLSESDVRLVRVRNHRLSLTCVCVSSNGEFLFTGSKCSNVIKWGIKEKKKLGHINYKSNNTIKGAITSIAITTDSKYLAVSDNSSDIKIWDPITLKHLHIFKGHKDLVTGLVFRKNFHHLYSASKDRSVKVWSLDEMAYVETLFGHQAPVMSIDALTRERAITAGGRDSTVRIWKIVEESQLIFNGPPGSLDEVRLLDEEHFVSGSDNGAICLWSVLKKKPLCTVPEAHGIEDDVPRWITSLATILNSDVFASGSYDGNIRLWKICDSYRKVEPMFSIAVFGFVNNMQFANDGKQLYAAIGQEHKSGRWWSSSGEKQLIGYYPNCRIHQILRCPTIICSGQWHMLCQSKQFISCEDTKNWVDLWIASKNKFFRLGIRTLT</sequence>
<dbReference type="FunFam" id="2.130.10.10:FF:000509">
    <property type="entry name" value="U3 small nucleolar RNA-interacting protein"/>
    <property type="match status" value="1"/>
</dbReference>
<dbReference type="Proteomes" id="UP000299102">
    <property type="component" value="Unassembled WGS sequence"/>
</dbReference>
<feature type="repeat" description="WD" evidence="5">
    <location>
        <begin position="222"/>
        <end position="263"/>
    </location>
</feature>
<evidence type="ECO:0000313" key="8">
    <source>
        <dbReference type="Proteomes" id="UP000299102"/>
    </source>
</evidence>
<dbReference type="SUPFAM" id="SSF50978">
    <property type="entry name" value="WD40 repeat-like"/>
    <property type="match status" value="1"/>
</dbReference>
<protein>
    <submittedName>
        <fullName evidence="7">U3 small nucleolar RNA-interacting protein 2</fullName>
    </submittedName>
</protein>
<organism evidence="7 8">
    <name type="scientific">Eumeta variegata</name>
    <name type="common">Bagworm moth</name>
    <name type="synonym">Eumeta japonica</name>
    <dbReference type="NCBI Taxonomy" id="151549"/>
    <lineage>
        <taxon>Eukaryota</taxon>
        <taxon>Metazoa</taxon>
        <taxon>Ecdysozoa</taxon>
        <taxon>Arthropoda</taxon>
        <taxon>Hexapoda</taxon>
        <taxon>Insecta</taxon>
        <taxon>Pterygota</taxon>
        <taxon>Neoptera</taxon>
        <taxon>Endopterygota</taxon>
        <taxon>Lepidoptera</taxon>
        <taxon>Glossata</taxon>
        <taxon>Ditrysia</taxon>
        <taxon>Tineoidea</taxon>
        <taxon>Psychidae</taxon>
        <taxon>Oiketicinae</taxon>
        <taxon>Eumeta</taxon>
    </lineage>
</organism>
<evidence type="ECO:0000256" key="4">
    <source>
        <dbReference type="ARBA" id="ARBA00023242"/>
    </source>
</evidence>
<dbReference type="GO" id="GO:0034511">
    <property type="term" value="F:U3 snoRNA binding"/>
    <property type="evidence" value="ECO:0007669"/>
    <property type="project" value="InterPro"/>
</dbReference>
<dbReference type="Pfam" id="PF00400">
    <property type="entry name" value="WD40"/>
    <property type="match status" value="5"/>
</dbReference>
<dbReference type="EMBL" id="BGZK01001323">
    <property type="protein sequence ID" value="GBP77258.1"/>
    <property type="molecule type" value="Genomic_DNA"/>
</dbReference>
<name>A0A4C1YM87_EUMVA</name>
<dbReference type="SMART" id="SM00320">
    <property type="entry name" value="WD40"/>
    <property type="match status" value="6"/>
</dbReference>
<evidence type="ECO:0000256" key="6">
    <source>
        <dbReference type="SAM" id="MobiDB-lite"/>
    </source>
</evidence>
<evidence type="ECO:0000313" key="7">
    <source>
        <dbReference type="EMBL" id="GBP77258.1"/>
    </source>
</evidence>
<evidence type="ECO:0000256" key="3">
    <source>
        <dbReference type="ARBA" id="ARBA00022737"/>
    </source>
</evidence>
<feature type="compositionally biased region" description="Acidic residues" evidence="6">
    <location>
        <begin position="54"/>
        <end position="63"/>
    </location>
</feature>